<dbReference type="EMBL" id="LT553140">
    <property type="protein sequence ID" value="SAM00106.1"/>
    <property type="molecule type" value="Genomic_DNA"/>
</dbReference>
<proteinExistence type="predicted"/>
<keyword evidence="3" id="KW-1185">Reference proteome</keyword>
<reference evidence="2" key="1">
    <citation type="submission" date="2016-04" db="EMBL/GenBank/DDBJ databases">
        <authorList>
            <person name="Evans L.H."/>
            <person name="Alamgir A."/>
            <person name="Owens N."/>
            <person name="Weber N.D."/>
            <person name="Virtaneva K."/>
            <person name="Barbian K."/>
            <person name="Babar A."/>
            <person name="Rosenke K."/>
        </authorList>
    </citation>
    <scope>NUCLEOTIDE SEQUENCE [LARGE SCALE GENOMIC DNA]</scope>
    <source>
        <strain evidence="2">CBS 101.48</strain>
    </source>
</reference>
<evidence type="ECO:0000313" key="3">
    <source>
        <dbReference type="Proteomes" id="UP000078561"/>
    </source>
</evidence>
<protein>
    <recommendedName>
        <fullName evidence="1">Cyclin N-terminal domain-containing protein</fullName>
    </recommendedName>
</protein>
<feature type="domain" description="Cyclin N-terminal" evidence="1">
    <location>
        <begin position="103"/>
        <end position="206"/>
    </location>
</feature>
<organism evidence="2">
    <name type="scientific">Absidia glauca</name>
    <name type="common">Pin mould</name>
    <dbReference type="NCBI Taxonomy" id="4829"/>
    <lineage>
        <taxon>Eukaryota</taxon>
        <taxon>Fungi</taxon>
        <taxon>Fungi incertae sedis</taxon>
        <taxon>Mucoromycota</taxon>
        <taxon>Mucoromycotina</taxon>
        <taxon>Mucoromycetes</taxon>
        <taxon>Mucorales</taxon>
        <taxon>Cunninghamellaceae</taxon>
        <taxon>Absidia</taxon>
    </lineage>
</organism>
<dbReference type="OMA" id="TCAREDT"/>
<sequence>MIPDPDYALATKAYEAHSNMNAMLLLHVIHSRQLEPLSASVVEQLAKAMIYCGDYDEPLILPETITFIRTLLDRTTLPCITSVDEAIRTSCTNPSSIPVICPATTTMSAVYYLNRYIKKFGRFTHSYYATQRLFLVAYLVASKYIHANVKCLVVTPPHEPRLAEEEEAATQLLRRLGNGLMDNHAINAAQLRSMEMEFLHFLDYQLWIGPKSPLQLWSWFHKALDSYSTCYHTRS</sequence>
<dbReference type="Gene3D" id="1.10.472.10">
    <property type="entry name" value="Cyclin-like"/>
    <property type="match status" value="1"/>
</dbReference>
<evidence type="ECO:0000259" key="1">
    <source>
        <dbReference type="Pfam" id="PF00134"/>
    </source>
</evidence>
<dbReference type="SUPFAM" id="SSF47954">
    <property type="entry name" value="Cyclin-like"/>
    <property type="match status" value="1"/>
</dbReference>
<dbReference type="Proteomes" id="UP000078561">
    <property type="component" value="Unassembled WGS sequence"/>
</dbReference>
<gene>
    <name evidence="2" type="primary">ABSGL_05781.1 scaffold 7482</name>
</gene>
<accession>A0A168N9Q3</accession>
<evidence type="ECO:0000313" key="2">
    <source>
        <dbReference type="EMBL" id="SAM00106.1"/>
    </source>
</evidence>
<dbReference type="AlphaFoldDB" id="A0A168N9Q3"/>
<dbReference type="OrthoDB" id="2284157at2759"/>
<dbReference type="InParanoid" id="A0A168N9Q3"/>
<name>A0A168N9Q3_ABSGL</name>
<dbReference type="Pfam" id="PF00134">
    <property type="entry name" value="Cyclin_N"/>
    <property type="match status" value="1"/>
</dbReference>
<dbReference type="InterPro" id="IPR036915">
    <property type="entry name" value="Cyclin-like_sf"/>
</dbReference>
<dbReference type="InterPro" id="IPR006671">
    <property type="entry name" value="Cyclin_N"/>
</dbReference>